<evidence type="ECO:0000313" key="2">
    <source>
        <dbReference type="EMBL" id="KAK3271434.1"/>
    </source>
</evidence>
<accession>A0AAE0G4J4</accession>
<evidence type="ECO:0000313" key="3">
    <source>
        <dbReference type="Proteomes" id="UP001190700"/>
    </source>
</evidence>
<organism evidence="2 3">
    <name type="scientific">Cymbomonas tetramitiformis</name>
    <dbReference type="NCBI Taxonomy" id="36881"/>
    <lineage>
        <taxon>Eukaryota</taxon>
        <taxon>Viridiplantae</taxon>
        <taxon>Chlorophyta</taxon>
        <taxon>Pyramimonadophyceae</taxon>
        <taxon>Pyramimonadales</taxon>
        <taxon>Pyramimonadaceae</taxon>
        <taxon>Cymbomonas</taxon>
    </lineage>
</organism>
<name>A0AAE0G4J4_9CHLO</name>
<reference evidence="2 3" key="1">
    <citation type="journal article" date="2015" name="Genome Biol. Evol.">
        <title>Comparative Genomics of a Bacterivorous Green Alga Reveals Evolutionary Causalities and Consequences of Phago-Mixotrophic Mode of Nutrition.</title>
        <authorList>
            <person name="Burns J.A."/>
            <person name="Paasch A."/>
            <person name="Narechania A."/>
            <person name="Kim E."/>
        </authorList>
    </citation>
    <scope>NUCLEOTIDE SEQUENCE [LARGE SCALE GENOMIC DNA]</scope>
    <source>
        <strain evidence="2 3">PLY_AMNH</strain>
    </source>
</reference>
<proteinExistence type="predicted"/>
<dbReference type="Proteomes" id="UP001190700">
    <property type="component" value="Unassembled WGS sequence"/>
</dbReference>
<feature type="compositionally biased region" description="Acidic residues" evidence="1">
    <location>
        <begin position="356"/>
        <end position="372"/>
    </location>
</feature>
<sequence>MVFIHASRSGFGRIPTDDGYGFNFSSNSEKVDDDEDDGFSLKKRKLMDRTVQVQGSSYTMRFMLGEFEYESAQIIGGQVYNGDGNDEKQVIARLGAALFDIRHPDLQRAGYVMAQGLHCVADAMTQEVYQACTALFTPSGEPKGAFQTLLRSKGQLRKLVYISGVFVDQAHMGKGLGLEFVRNLLRSLQDEGLWAGPGSVALLCPCGDPPKGTDELRDPQAPTPDNFQQLWRSAFNKLSTHFAKIGFAHCDSGKRNPAGPSDQKMYSFLEADALDGASASPGPPRAQAGDDNPRRTKRAKGPDSAPGGLKCRRAECQCLRFYCADCQDFKFATWGEIYCNKACAPPGTEFQSMGTSDDDDDDDDDNDSEDEW</sequence>
<dbReference type="AlphaFoldDB" id="A0AAE0G4J4"/>
<evidence type="ECO:0008006" key="4">
    <source>
        <dbReference type="Google" id="ProtNLM"/>
    </source>
</evidence>
<gene>
    <name evidence="2" type="ORF">CYMTET_20214</name>
</gene>
<feature type="region of interest" description="Disordered" evidence="1">
    <location>
        <begin position="349"/>
        <end position="372"/>
    </location>
</feature>
<feature type="region of interest" description="Disordered" evidence="1">
    <location>
        <begin position="274"/>
        <end position="307"/>
    </location>
</feature>
<protein>
    <recommendedName>
        <fullName evidence="4">N-acetyltransferase domain-containing protein</fullName>
    </recommendedName>
</protein>
<evidence type="ECO:0000256" key="1">
    <source>
        <dbReference type="SAM" id="MobiDB-lite"/>
    </source>
</evidence>
<dbReference type="EMBL" id="LGRX02009751">
    <property type="protein sequence ID" value="KAK3271434.1"/>
    <property type="molecule type" value="Genomic_DNA"/>
</dbReference>
<comment type="caution">
    <text evidence="2">The sequence shown here is derived from an EMBL/GenBank/DDBJ whole genome shotgun (WGS) entry which is preliminary data.</text>
</comment>
<keyword evidence="3" id="KW-1185">Reference proteome</keyword>